<evidence type="ECO:0000259" key="2">
    <source>
        <dbReference type="Pfam" id="PF13609"/>
    </source>
</evidence>
<reference evidence="3 4" key="1">
    <citation type="submission" date="2019-06" db="EMBL/GenBank/DDBJ databases">
        <title>New taxonomy in bacterial strain CC-CFT640, isolated from vineyard.</title>
        <authorList>
            <person name="Lin S.-Y."/>
            <person name="Tsai C.-F."/>
            <person name="Young C.-C."/>
        </authorList>
    </citation>
    <scope>NUCLEOTIDE SEQUENCE [LARGE SCALE GENOMIC DNA]</scope>
    <source>
        <strain evidence="3 4">CC-CFT640</strain>
    </source>
</reference>
<evidence type="ECO:0000313" key="4">
    <source>
        <dbReference type="Proteomes" id="UP000321638"/>
    </source>
</evidence>
<dbReference type="EMBL" id="VDUZ01000028">
    <property type="protein sequence ID" value="TXL73012.1"/>
    <property type="molecule type" value="Genomic_DNA"/>
</dbReference>
<dbReference type="GO" id="GO:0016020">
    <property type="term" value="C:membrane"/>
    <property type="evidence" value="ECO:0007669"/>
    <property type="project" value="InterPro"/>
</dbReference>
<proteinExistence type="predicted"/>
<dbReference type="Proteomes" id="UP000321638">
    <property type="component" value="Unassembled WGS sequence"/>
</dbReference>
<protein>
    <submittedName>
        <fullName evidence="3">Porin</fullName>
    </submittedName>
</protein>
<name>A0A5C8PGU5_9HYPH</name>
<feature type="domain" description="Porin" evidence="2">
    <location>
        <begin position="8"/>
        <end position="384"/>
    </location>
</feature>
<dbReference type="Pfam" id="PF13609">
    <property type="entry name" value="Porin_4"/>
    <property type="match status" value="1"/>
</dbReference>
<dbReference type="InterPro" id="IPR023614">
    <property type="entry name" value="Porin_dom_sf"/>
</dbReference>
<organism evidence="3 4">
    <name type="scientific">Vineibacter terrae</name>
    <dbReference type="NCBI Taxonomy" id="2586908"/>
    <lineage>
        <taxon>Bacteria</taxon>
        <taxon>Pseudomonadati</taxon>
        <taxon>Pseudomonadota</taxon>
        <taxon>Alphaproteobacteria</taxon>
        <taxon>Hyphomicrobiales</taxon>
        <taxon>Vineibacter</taxon>
    </lineage>
</organism>
<dbReference type="GO" id="GO:0015288">
    <property type="term" value="F:porin activity"/>
    <property type="evidence" value="ECO:0007669"/>
    <property type="project" value="InterPro"/>
</dbReference>
<dbReference type="AlphaFoldDB" id="A0A5C8PGU5"/>
<sequence length="405" mass="42862">MKKALLGSTALVAGGLLAAPAMAADPIKLELRGYFQFMIVVGHTDRDVVGTTGTSYRPENLKYEGEIWFTGTTKLDNGTSIGIRVELEGWSQGGGTTSTNDQMDEEYLFAFGDWGRIEFGGTDSASFKMQYSSPSALIGWGFNDHNFNYFGNGFNASNQAGRGGNILGTGAAHNAGFSADANKFTYFTPRFAGFQLGFSYTPSFGLGALATCTSRNGNANFNNCPKNSNIWHNGLDIAANYLNKFGDVSIALYGGYATAGFDRGPGLVGVSTTLGSQAGRYKTWAAGAQIGFAGFTLGGGAGGDNNGLKGNNQTRWYTASLMYETGPWQLSAGWWGGRNNDGNAVAGSQNAPGKDKIDYFELGANYALSPGIKLTGGVFYYMGSGQSKSEKADSWAFVFGTALTF</sequence>
<keyword evidence="4" id="KW-1185">Reference proteome</keyword>
<keyword evidence="1" id="KW-0732">Signal</keyword>
<dbReference type="OrthoDB" id="6758483at2"/>
<dbReference type="SUPFAM" id="SSF56935">
    <property type="entry name" value="Porins"/>
    <property type="match status" value="1"/>
</dbReference>
<comment type="caution">
    <text evidence="3">The sequence shown here is derived from an EMBL/GenBank/DDBJ whole genome shotgun (WGS) entry which is preliminary data.</text>
</comment>
<evidence type="ECO:0000256" key="1">
    <source>
        <dbReference type="SAM" id="SignalP"/>
    </source>
</evidence>
<dbReference type="InterPro" id="IPR033900">
    <property type="entry name" value="Gram_neg_porin_domain"/>
</dbReference>
<feature type="chain" id="PRO_5022832593" evidence="1">
    <location>
        <begin position="24"/>
        <end position="405"/>
    </location>
</feature>
<evidence type="ECO:0000313" key="3">
    <source>
        <dbReference type="EMBL" id="TXL73012.1"/>
    </source>
</evidence>
<feature type="signal peptide" evidence="1">
    <location>
        <begin position="1"/>
        <end position="23"/>
    </location>
</feature>
<gene>
    <name evidence="3" type="ORF">FHP25_22725</name>
</gene>
<dbReference type="Gene3D" id="2.40.160.10">
    <property type="entry name" value="Porin"/>
    <property type="match status" value="1"/>
</dbReference>
<accession>A0A5C8PGU5</accession>
<dbReference type="RefSeq" id="WP_147849268.1">
    <property type="nucleotide sequence ID" value="NZ_VDUZ01000028.1"/>
</dbReference>